<gene>
    <name evidence="1" type="ORF">H3H32_18245</name>
</gene>
<keyword evidence="2" id="KW-1185">Reference proteome</keyword>
<dbReference type="AlphaFoldDB" id="A0A7G5H6E5"/>
<protein>
    <submittedName>
        <fullName evidence="1">Uncharacterized protein</fullName>
    </submittedName>
</protein>
<reference evidence="1 2" key="1">
    <citation type="submission" date="2020-07" db="EMBL/GenBank/DDBJ databases">
        <title>Spirosoma foliorum sp. nov., isolated from the leaves on the Nejang mountain Korea, Republic of.</title>
        <authorList>
            <person name="Ho H."/>
            <person name="Lee Y.-J."/>
            <person name="Nurcahyanto D.-A."/>
            <person name="Kim S.-G."/>
        </authorList>
    </citation>
    <scope>NUCLEOTIDE SEQUENCE [LARGE SCALE GENOMIC DNA]</scope>
    <source>
        <strain evidence="1 2">PL0136</strain>
    </source>
</reference>
<organism evidence="1 2">
    <name type="scientific">Spirosoma foliorum</name>
    <dbReference type="NCBI Taxonomy" id="2710596"/>
    <lineage>
        <taxon>Bacteria</taxon>
        <taxon>Pseudomonadati</taxon>
        <taxon>Bacteroidota</taxon>
        <taxon>Cytophagia</taxon>
        <taxon>Cytophagales</taxon>
        <taxon>Cytophagaceae</taxon>
        <taxon>Spirosoma</taxon>
    </lineage>
</organism>
<dbReference type="RefSeq" id="WP_182464083.1">
    <property type="nucleotide sequence ID" value="NZ_CP059732.1"/>
</dbReference>
<sequence>MKNDLMNIVQLKSIMSKKTSNDFSCLSNCLLPEISQPSSLINILESIMCEEKELDRVAKSSFIHNLGFIRVNIIGWDVSSYMLKLHIWNLPKINIDIKNGNEFTIHNHLYDFSSSIITGCLNFDIYSESDNGISMEKYINPLKEDEYIFEYIGTRALKKQLQVNLSSGSQYLLDHQTLHFVSAPPNICTSTLCLQSPICQRETLIYSQNKLRESLPKSVRFNSSSLKTVIKNYLKVLE</sequence>
<dbReference type="KEGG" id="sfol:H3H32_18245"/>
<proteinExistence type="predicted"/>
<evidence type="ECO:0000313" key="1">
    <source>
        <dbReference type="EMBL" id="QMW06687.1"/>
    </source>
</evidence>
<dbReference type="EMBL" id="CP059732">
    <property type="protein sequence ID" value="QMW06687.1"/>
    <property type="molecule type" value="Genomic_DNA"/>
</dbReference>
<name>A0A7G5H6E5_9BACT</name>
<evidence type="ECO:0000313" key="2">
    <source>
        <dbReference type="Proteomes" id="UP000515369"/>
    </source>
</evidence>
<dbReference type="Proteomes" id="UP000515369">
    <property type="component" value="Chromosome"/>
</dbReference>
<accession>A0A7G5H6E5</accession>